<dbReference type="EMBL" id="RXGB01000205">
    <property type="protein sequence ID" value="TMX04585.1"/>
    <property type="molecule type" value="Genomic_DNA"/>
</dbReference>
<reference evidence="1" key="1">
    <citation type="submission" date="2019-05" db="EMBL/GenBank/DDBJ databases">
        <title>The de novo reference genome and transcriptome assemblies of the wild tomato species Solanum chilense.</title>
        <authorList>
            <person name="Stam R."/>
            <person name="Nosenko T."/>
            <person name="Hoerger A.C."/>
            <person name="Stephan W."/>
            <person name="Seidel M.A."/>
            <person name="Kuhn J.M.M."/>
            <person name="Haberer G."/>
            <person name="Tellier A."/>
        </authorList>
    </citation>
    <scope>NUCLEOTIDE SEQUENCE</scope>
    <source>
        <tissue evidence="1">Mature leaves</tissue>
    </source>
</reference>
<accession>A0A6N2CBM3</accession>
<proteinExistence type="predicted"/>
<name>A0A6N2CBM3_SOLCI</name>
<evidence type="ECO:0000313" key="1">
    <source>
        <dbReference type="EMBL" id="TMX04585.1"/>
    </source>
</evidence>
<dbReference type="AlphaFoldDB" id="A0A6N2CBM3"/>
<sequence>MSRCLSQPRLYRPEEDIVNAGVPPCGDQVSPFEEDMYDEKSPVNPPLTDDVIRASLFQMAQAITTQTQTATTQAQAMNTQANREVVPLAYQQIAIMDSRLRDFTRINPPTFYRYKFEEDP</sequence>
<gene>
    <name evidence="1" type="ORF">EJD97_007268</name>
</gene>
<comment type="caution">
    <text evidence="1">The sequence shown here is derived from an EMBL/GenBank/DDBJ whole genome shotgun (WGS) entry which is preliminary data.</text>
</comment>
<organism evidence="1">
    <name type="scientific">Solanum chilense</name>
    <name type="common">Tomato</name>
    <name type="synonym">Lycopersicon chilense</name>
    <dbReference type="NCBI Taxonomy" id="4083"/>
    <lineage>
        <taxon>Eukaryota</taxon>
        <taxon>Viridiplantae</taxon>
        <taxon>Streptophyta</taxon>
        <taxon>Embryophyta</taxon>
        <taxon>Tracheophyta</taxon>
        <taxon>Spermatophyta</taxon>
        <taxon>Magnoliopsida</taxon>
        <taxon>eudicotyledons</taxon>
        <taxon>Gunneridae</taxon>
        <taxon>Pentapetalae</taxon>
        <taxon>asterids</taxon>
        <taxon>lamiids</taxon>
        <taxon>Solanales</taxon>
        <taxon>Solanaceae</taxon>
        <taxon>Solanoideae</taxon>
        <taxon>Solaneae</taxon>
        <taxon>Solanum</taxon>
        <taxon>Solanum subgen. Lycopersicon</taxon>
    </lineage>
</organism>
<protein>
    <submittedName>
        <fullName evidence="1">Uncharacterized protein</fullName>
    </submittedName>
</protein>